<dbReference type="InterPro" id="IPR051043">
    <property type="entry name" value="Sulfatase_Mod_Factor_Kinase"/>
</dbReference>
<sequence>MVAVPAGEVALQDRRAGTAWEVEVRPFALAAVPVTRGLYREVMERAVSGRVSQAHGDEPVQQVPDRRGSGHPFSGDRDEETGPGDGVPITEVSWFDSLRFCDLLSHAHGLEPCYGTSGRGRGPDGEDVRSDPDAGGYRLPTEAEWEHACRAGDSAVRYGDLDTIAWHRKNSGGRPQGVGGREPNAWGLHDMIGNVWEWCWDFYDPRVYGPYRVFRGGGWNDRHWGCQASARRKSHPTLRIDDLGFRVARSL</sequence>
<organism evidence="3 4">
    <name type="scientific">Nocardiopsis coralli</name>
    <dbReference type="NCBI Taxonomy" id="2772213"/>
    <lineage>
        <taxon>Bacteria</taxon>
        <taxon>Bacillati</taxon>
        <taxon>Actinomycetota</taxon>
        <taxon>Actinomycetes</taxon>
        <taxon>Streptosporangiales</taxon>
        <taxon>Nocardiopsidaceae</taxon>
        <taxon>Nocardiopsis</taxon>
    </lineage>
</organism>
<proteinExistence type="predicted"/>
<evidence type="ECO:0000256" key="1">
    <source>
        <dbReference type="SAM" id="MobiDB-lite"/>
    </source>
</evidence>
<protein>
    <submittedName>
        <fullName evidence="3">SUMF1/EgtB/PvdO family nonheme iron enzyme</fullName>
    </submittedName>
</protein>
<evidence type="ECO:0000313" key="3">
    <source>
        <dbReference type="EMBL" id="MBE3001107.1"/>
    </source>
</evidence>
<feature type="region of interest" description="Disordered" evidence="1">
    <location>
        <begin position="49"/>
        <end position="88"/>
    </location>
</feature>
<evidence type="ECO:0000259" key="2">
    <source>
        <dbReference type="Pfam" id="PF03781"/>
    </source>
</evidence>
<feature type="domain" description="Sulfatase-modifying factor enzyme-like" evidence="2">
    <location>
        <begin position="1"/>
        <end position="249"/>
    </location>
</feature>
<dbReference type="PANTHER" id="PTHR23150:SF19">
    <property type="entry name" value="FORMYLGLYCINE-GENERATING ENZYME"/>
    <property type="match status" value="1"/>
</dbReference>
<keyword evidence="4" id="KW-1185">Reference proteome</keyword>
<dbReference type="Proteomes" id="UP000806528">
    <property type="component" value="Unassembled WGS sequence"/>
</dbReference>
<feature type="compositionally biased region" description="Basic and acidic residues" evidence="1">
    <location>
        <begin position="121"/>
        <end position="132"/>
    </location>
</feature>
<dbReference type="Gene3D" id="3.90.1580.10">
    <property type="entry name" value="paralog of FGE (formylglycine-generating enzyme)"/>
    <property type="match status" value="1"/>
</dbReference>
<evidence type="ECO:0000313" key="4">
    <source>
        <dbReference type="Proteomes" id="UP000806528"/>
    </source>
</evidence>
<gene>
    <name evidence="3" type="ORF">IDM40_20770</name>
</gene>
<dbReference type="EMBL" id="JADBGI010000020">
    <property type="protein sequence ID" value="MBE3001107.1"/>
    <property type="molecule type" value="Genomic_DNA"/>
</dbReference>
<dbReference type="InterPro" id="IPR005532">
    <property type="entry name" value="SUMF_dom"/>
</dbReference>
<dbReference type="InterPro" id="IPR016187">
    <property type="entry name" value="CTDL_fold"/>
</dbReference>
<dbReference type="RefSeq" id="WP_193123714.1">
    <property type="nucleotide sequence ID" value="NZ_JADBGI010000020.1"/>
</dbReference>
<dbReference type="SUPFAM" id="SSF56436">
    <property type="entry name" value="C-type lectin-like"/>
    <property type="match status" value="1"/>
</dbReference>
<reference evidence="3 4" key="1">
    <citation type="submission" date="2020-09" db="EMBL/GenBank/DDBJ databases">
        <title>Diversity and distribution of actinomycetes associated with coral in the coast of Hainan.</title>
        <authorList>
            <person name="Li F."/>
        </authorList>
    </citation>
    <scope>NUCLEOTIDE SEQUENCE [LARGE SCALE GENOMIC DNA]</scope>
    <source>
        <strain evidence="3 4">HNM0947</strain>
    </source>
</reference>
<comment type="caution">
    <text evidence="3">The sequence shown here is derived from an EMBL/GenBank/DDBJ whole genome shotgun (WGS) entry which is preliminary data.</text>
</comment>
<accession>A0ABR9PB88</accession>
<dbReference type="InterPro" id="IPR042095">
    <property type="entry name" value="SUMF_sf"/>
</dbReference>
<dbReference type="Pfam" id="PF03781">
    <property type="entry name" value="FGE-sulfatase"/>
    <property type="match status" value="1"/>
</dbReference>
<dbReference type="PANTHER" id="PTHR23150">
    <property type="entry name" value="SULFATASE MODIFYING FACTOR 1, 2"/>
    <property type="match status" value="1"/>
</dbReference>
<feature type="region of interest" description="Disordered" evidence="1">
    <location>
        <begin position="112"/>
        <end position="136"/>
    </location>
</feature>
<name>A0ABR9PB88_9ACTN</name>